<dbReference type="Proteomes" id="UP000183508">
    <property type="component" value="Unassembled WGS sequence"/>
</dbReference>
<dbReference type="Gene3D" id="2.40.10.220">
    <property type="entry name" value="predicted glycosyltransferase like domains"/>
    <property type="match status" value="1"/>
</dbReference>
<dbReference type="EMBL" id="FPBV01000027">
    <property type="protein sequence ID" value="SFV05562.1"/>
    <property type="molecule type" value="Genomic_DNA"/>
</dbReference>
<gene>
    <name evidence="3" type="ORF">SAMN05421543_12712</name>
</gene>
<dbReference type="STRING" id="392015.SAMN05421543_12712"/>
<accession>A0A1I7L6Y6</accession>
<dbReference type="GO" id="GO:0035438">
    <property type="term" value="F:cyclic-di-GMP binding"/>
    <property type="evidence" value="ECO:0007669"/>
    <property type="project" value="InterPro"/>
</dbReference>
<evidence type="ECO:0000259" key="1">
    <source>
        <dbReference type="Pfam" id="PF07238"/>
    </source>
</evidence>
<feature type="domain" description="Type III secretion system flagellar brake protein YcgR PilZN" evidence="2">
    <location>
        <begin position="6"/>
        <end position="87"/>
    </location>
</feature>
<reference evidence="4" key="1">
    <citation type="submission" date="2016-10" db="EMBL/GenBank/DDBJ databases">
        <authorList>
            <person name="Varghese N."/>
        </authorList>
    </citation>
    <scope>NUCLEOTIDE SEQUENCE [LARGE SCALE GENOMIC DNA]</scope>
    <source>
        <strain evidence="4">DSM 17980</strain>
    </source>
</reference>
<dbReference type="Pfam" id="PF12945">
    <property type="entry name" value="PilZNR"/>
    <property type="match status" value="1"/>
</dbReference>
<evidence type="ECO:0000313" key="3">
    <source>
        <dbReference type="EMBL" id="SFV05562.1"/>
    </source>
</evidence>
<feature type="domain" description="PilZ" evidence="1">
    <location>
        <begin position="98"/>
        <end position="205"/>
    </location>
</feature>
<protein>
    <submittedName>
        <fullName evidence="3">C-di-GMP-binding flagellar brake protein YcgR, contains PilZNR and PilZ domains</fullName>
    </submittedName>
</protein>
<proteinExistence type="predicted"/>
<keyword evidence="4" id="KW-1185">Reference proteome</keyword>
<dbReference type="RefSeq" id="WP_074956034.1">
    <property type="nucleotide sequence ID" value="NZ_FPBV01000027.1"/>
</dbReference>
<keyword evidence="3" id="KW-0966">Cell projection</keyword>
<dbReference type="AlphaFoldDB" id="A0A1I7L6Y6"/>
<dbReference type="Pfam" id="PF07238">
    <property type="entry name" value="PilZ"/>
    <property type="match status" value="1"/>
</dbReference>
<keyword evidence="3" id="KW-0969">Cilium</keyword>
<dbReference type="InterPro" id="IPR009875">
    <property type="entry name" value="PilZ_domain"/>
</dbReference>
<dbReference type="InterPro" id="IPR009926">
    <property type="entry name" value="T3SS_YcgR_PilZN"/>
</dbReference>
<organism evidence="3 4">
    <name type="scientific">Alicyclobacillus macrosporangiidus</name>
    <dbReference type="NCBI Taxonomy" id="392015"/>
    <lineage>
        <taxon>Bacteria</taxon>
        <taxon>Bacillati</taxon>
        <taxon>Bacillota</taxon>
        <taxon>Bacilli</taxon>
        <taxon>Bacillales</taxon>
        <taxon>Alicyclobacillaceae</taxon>
        <taxon>Alicyclobacillus</taxon>
    </lineage>
</organism>
<dbReference type="SUPFAM" id="SSF141371">
    <property type="entry name" value="PilZ domain-like"/>
    <property type="match status" value="1"/>
</dbReference>
<evidence type="ECO:0000313" key="4">
    <source>
        <dbReference type="Proteomes" id="UP000183508"/>
    </source>
</evidence>
<keyword evidence="3" id="KW-0282">Flagellum</keyword>
<evidence type="ECO:0000259" key="2">
    <source>
        <dbReference type="Pfam" id="PF12945"/>
    </source>
</evidence>
<name>A0A1I7L6Y6_9BACL</name>
<sequence length="212" mass="24548">MSLPAIGQVLRVRTRPETQDYYQSRLVETGERDLFIDIPLHADHHTPLDPAEQEVWVEYHGRDGALRRFRTQVLGMAFLPSPAWRIVRPKPDEIAREQRREFVRVDTDIDVKLTVPLESGVQHITVRGHDISGGGLSVWLPRTVVLHPGVTVEAQFVLPYPEYPVHARCTVIRVGDRNERGLALASMKFEDLKESVRQRIIQYTFWRQLRSR</sequence>